<dbReference type="EMBL" id="JACNIG010000119">
    <property type="protein sequence ID" value="MBC8431168.1"/>
    <property type="molecule type" value="Genomic_DNA"/>
</dbReference>
<dbReference type="InterPro" id="IPR001509">
    <property type="entry name" value="Epimerase_deHydtase"/>
</dbReference>
<feature type="domain" description="NAD-dependent epimerase/dehydratase" evidence="1">
    <location>
        <begin position="24"/>
        <end position="258"/>
    </location>
</feature>
<reference evidence="2 3" key="1">
    <citation type="submission" date="2020-08" db="EMBL/GenBank/DDBJ databases">
        <title>Bridging the membrane lipid divide: bacteria of the FCB group superphylum have the potential to synthesize archaeal ether lipids.</title>
        <authorList>
            <person name="Villanueva L."/>
            <person name="Von Meijenfeldt F.A.B."/>
            <person name="Westbye A.B."/>
            <person name="Yadav S."/>
            <person name="Hopmans E.C."/>
            <person name="Dutilh B.E."/>
            <person name="Sinninghe Damste J.S."/>
        </authorList>
    </citation>
    <scope>NUCLEOTIDE SEQUENCE [LARGE SCALE GENOMIC DNA]</scope>
    <source>
        <strain evidence="2">NIOZ-UU17</strain>
    </source>
</reference>
<evidence type="ECO:0000313" key="3">
    <source>
        <dbReference type="Proteomes" id="UP000605201"/>
    </source>
</evidence>
<name>A0A8J6TPP0_9BACT</name>
<gene>
    <name evidence="2" type="ORF">H8D96_04540</name>
</gene>
<dbReference type="AlphaFoldDB" id="A0A8J6TPP0"/>
<proteinExistence type="predicted"/>
<evidence type="ECO:0000259" key="1">
    <source>
        <dbReference type="Pfam" id="PF01370"/>
    </source>
</evidence>
<comment type="caution">
    <text evidence="2">The sequence shown here is derived from an EMBL/GenBank/DDBJ whole genome shotgun (WGS) entry which is preliminary data.</text>
</comment>
<dbReference type="InterPro" id="IPR050177">
    <property type="entry name" value="Lipid_A_modif_metabolic_enz"/>
</dbReference>
<accession>A0A8J6TPP0</accession>
<organism evidence="2 3">
    <name type="scientific">Candidatus Desulfatibia vada</name>
    <dbReference type="NCBI Taxonomy" id="2841696"/>
    <lineage>
        <taxon>Bacteria</taxon>
        <taxon>Pseudomonadati</taxon>
        <taxon>Thermodesulfobacteriota</taxon>
        <taxon>Desulfobacteria</taxon>
        <taxon>Desulfobacterales</taxon>
        <taxon>Desulfobacterales incertae sedis</taxon>
        <taxon>Candidatus Desulfatibia</taxon>
    </lineage>
</organism>
<protein>
    <submittedName>
        <fullName evidence="2">NAD(P)-dependent oxidoreductase</fullName>
    </submittedName>
</protein>
<evidence type="ECO:0000313" key="2">
    <source>
        <dbReference type="EMBL" id="MBC8431168.1"/>
    </source>
</evidence>
<dbReference type="Proteomes" id="UP000605201">
    <property type="component" value="Unassembled WGS sequence"/>
</dbReference>
<sequence>MPLAKHHDLPETISRIKKRTLPKILITGASGIIGRNIIEDLCEYYHIYALARRTQQEAGVLAHKNVQWILVDITNESSLAHVIANIANEGGADFVIHLAAYYDFGNRPHPEYERTNVQGTRSLLEHSKSLGIKRFIYSSSLAGCRFSSRGESVNERTPLDADYPYAVSKRKGEQLLEQYSESFPCSSLRLGAVYTDWCEYGPLYMFLKTWLSSSWDASIIGGQGESAIPYVHVNCVSRAINIVLEKSDQLPRFDTYVVSPDGSTSHQELYDLSTRLYFGEIRHPIFTPKWLAKIGVYVQYYLGCLIGKKPFVRPWMTKYIDLKLSAEASYTRQALGWEPPQRLHILRRLLFLIENLKSTPLQWHQMNIAAFEKTHLDRPNLILAEIMQHMQREICSRILRHLLSPDHTKRFKSYYELQDPNKVMWYIEVVYNLLITSVRNGDRYSLVNYARSLANIRSQEGFEAVEVCQALNATGDYISSALLALPETKGMELLIHDWITLAIQLAVDEVEDSFERITRFKKAETGEEVPEICE</sequence>
<dbReference type="Gene3D" id="3.40.50.720">
    <property type="entry name" value="NAD(P)-binding Rossmann-like Domain"/>
    <property type="match status" value="1"/>
</dbReference>
<dbReference type="PANTHER" id="PTHR43245">
    <property type="entry name" value="BIFUNCTIONAL POLYMYXIN RESISTANCE PROTEIN ARNA"/>
    <property type="match status" value="1"/>
</dbReference>
<dbReference type="SUPFAM" id="SSF51735">
    <property type="entry name" value="NAD(P)-binding Rossmann-fold domains"/>
    <property type="match status" value="1"/>
</dbReference>
<dbReference type="InterPro" id="IPR036291">
    <property type="entry name" value="NAD(P)-bd_dom_sf"/>
</dbReference>
<dbReference type="Pfam" id="PF01370">
    <property type="entry name" value="Epimerase"/>
    <property type="match status" value="1"/>
</dbReference>